<keyword evidence="19" id="KW-1015">Disulfide bond</keyword>
<evidence type="ECO:0000256" key="14">
    <source>
        <dbReference type="ARBA" id="ARBA00022837"/>
    </source>
</evidence>
<evidence type="ECO:0000256" key="12">
    <source>
        <dbReference type="ARBA" id="ARBA00022801"/>
    </source>
</evidence>
<accession>A0ABM0LXU5</accession>
<dbReference type="Gene3D" id="2.60.40.1910">
    <property type="match status" value="1"/>
</dbReference>
<dbReference type="PANTHER" id="PTHR11533">
    <property type="entry name" value="PROTEASE M1 ZINC METALLOPROTEASE"/>
    <property type="match status" value="1"/>
</dbReference>
<gene>
    <name evidence="26" type="primary">LOC102801996</name>
</gene>
<keyword evidence="7" id="KW-0031">Aminopeptidase</keyword>
<dbReference type="PANTHER" id="PTHR11533:SF276">
    <property type="entry name" value="GLUTAMYL AMINOPEPTIDASE"/>
    <property type="match status" value="1"/>
</dbReference>
<keyword evidence="18 21" id="KW-0472">Membrane</keyword>
<evidence type="ECO:0000256" key="19">
    <source>
        <dbReference type="ARBA" id="ARBA00023157"/>
    </source>
</evidence>
<dbReference type="Gene3D" id="1.10.390.10">
    <property type="entry name" value="Neutral Protease Domain 2"/>
    <property type="match status" value="1"/>
</dbReference>
<keyword evidence="14" id="KW-0106">Calcium</keyword>
<evidence type="ECO:0000256" key="7">
    <source>
        <dbReference type="ARBA" id="ARBA00022438"/>
    </source>
</evidence>
<dbReference type="Pfam" id="PF11838">
    <property type="entry name" value="ERAP1_C"/>
    <property type="match status" value="1"/>
</dbReference>
<feature type="transmembrane region" description="Helical" evidence="21">
    <location>
        <begin position="77"/>
        <end position="98"/>
    </location>
</feature>
<dbReference type="CDD" id="cd09601">
    <property type="entry name" value="M1_APN-Q_like"/>
    <property type="match status" value="1"/>
</dbReference>
<keyword evidence="17" id="KW-0482">Metalloprotease</keyword>
<dbReference type="InterPro" id="IPR024571">
    <property type="entry name" value="ERAP1-like_C_dom"/>
</dbReference>
<evidence type="ECO:0000256" key="17">
    <source>
        <dbReference type="ARBA" id="ARBA00023049"/>
    </source>
</evidence>
<evidence type="ECO:0000256" key="10">
    <source>
        <dbReference type="ARBA" id="ARBA00022692"/>
    </source>
</evidence>
<dbReference type="InterPro" id="IPR001930">
    <property type="entry name" value="Peptidase_M1"/>
</dbReference>
<evidence type="ECO:0000256" key="16">
    <source>
        <dbReference type="ARBA" id="ARBA00022989"/>
    </source>
</evidence>
<keyword evidence="11" id="KW-0479">Metal-binding</keyword>
<proteinExistence type="inferred from homology"/>
<dbReference type="PRINTS" id="PR00756">
    <property type="entry name" value="ALADIPTASE"/>
</dbReference>
<feature type="domain" description="ERAP1-like C-terminal" evidence="23">
    <location>
        <begin position="670"/>
        <end position="966"/>
    </location>
</feature>
<comment type="cofactor">
    <cofactor evidence="2">
        <name>Zn(2+)</name>
        <dbReference type="ChEBI" id="CHEBI:29105"/>
    </cofactor>
</comment>
<dbReference type="InterPro" id="IPR042097">
    <property type="entry name" value="Aminopeptidase_N-like_N_sf"/>
</dbReference>
<feature type="domain" description="Peptidase M1 membrane alanine aminopeptidase" evidence="22">
    <location>
        <begin position="361"/>
        <end position="586"/>
    </location>
</feature>
<name>A0ABM0LXU5_SACKO</name>
<dbReference type="Gene3D" id="1.25.50.20">
    <property type="match status" value="1"/>
</dbReference>
<comment type="similarity">
    <text evidence="4">Belongs to the peptidase M1 family.</text>
</comment>
<evidence type="ECO:0000259" key="23">
    <source>
        <dbReference type="Pfam" id="PF11838"/>
    </source>
</evidence>
<evidence type="ECO:0000256" key="11">
    <source>
        <dbReference type="ARBA" id="ARBA00022723"/>
    </source>
</evidence>
<dbReference type="Gene3D" id="2.60.40.1730">
    <property type="entry name" value="tricorn interacting facor f3 domain"/>
    <property type="match status" value="1"/>
</dbReference>
<comment type="catalytic activity">
    <reaction evidence="1">
        <text>Release of N-terminal glutamate (and to a lesser extent aspartate) from a peptide.</text>
        <dbReference type="EC" id="3.4.11.7"/>
    </reaction>
</comment>
<protein>
    <recommendedName>
        <fullName evidence="6">glutamyl aminopeptidase</fullName>
        <ecNumber evidence="6">3.4.11.7</ecNumber>
    </recommendedName>
</protein>
<dbReference type="Proteomes" id="UP000694865">
    <property type="component" value="Unplaced"/>
</dbReference>
<dbReference type="Pfam" id="PF01433">
    <property type="entry name" value="Peptidase_M1"/>
    <property type="match status" value="1"/>
</dbReference>
<evidence type="ECO:0000256" key="5">
    <source>
        <dbReference type="ARBA" id="ARBA00011748"/>
    </source>
</evidence>
<dbReference type="InterPro" id="IPR027268">
    <property type="entry name" value="Peptidase_M4/M1_CTD_sf"/>
</dbReference>
<keyword evidence="8" id="KW-1003">Cell membrane</keyword>
<keyword evidence="15" id="KW-0735">Signal-anchor</keyword>
<dbReference type="InterPro" id="IPR034016">
    <property type="entry name" value="M1_APN-typ"/>
</dbReference>
<reference evidence="26" key="1">
    <citation type="submission" date="2025-08" db="UniProtKB">
        <authorList>
            <consortium name="RefSeq"/>
        </authorList>
    </citation>
    <scope>IDENTIFICATION</scope>
    <source>
        <tissue evidence="26">Testes</tissue>
    </source>
</reference>
<dbReference type="InterPro" id="IPR050344">
    <property type="entry name" value="Peptidase_M1_aminopeptidases"/>
</dbReference>
<evidence type="ECO:0000259" key="22">
    <source>
        <dbReference type="Pfam" id="PF01433"/>
    </source>
</evidence>
<evidence type="ECO:0000256" key="2">
    <source>
        <dbReference type="ARBA" id="ARBA00001947"/>
    </source>
</evidence>
<sequence length="1006" mass="115696">MEIPSSDDENAEFRFDVGGGIEQEEECVTLVDHPSGDFVGDCNNPHNLTVRDLFRPRVLPNECVITRRGCYATSCKAALIITMVIFLFVVSLISFAVWSDHHQTSALPALPHPPNVKHFDGRLPMEVKPVNYKIQLTPYLDEDDGSKRFQFDGEVTILLHCLQATNTITLHSLNLAIDVGAIRCSSTNKTDGPISVVTTKTVVEYDFFIIVLDQALTVGHQYSINLNYFAKFTVKTHKETFGFYRSSYVTNGETRHIASTQLEYTDARRVFPCFDEPALKATFDIAVKHRIRRSTVLSNMPNIRNETIGDWNTAYFNTTPVMSNYLIAVVVTDFECKETITPNGVKFRVCADEQDLDAMEFALNFGSRCLSYFEEFWGVLFPLPKLDMISLPSLSARGMENWGLITYQDYLVLYDSSVHSPSQLQTSAHVISHELVHMWFGDFVAPSWWDELWLSEGFARFYQNIGVNHIYPQWQNYEQFYQEIVTFKAFGSDSSLDSPPTVRPVGWKNEIDELFGVSIYERAASLIRMIESFLDKDVFHSGIMEYLKDNLYNNTEMDDLWIHLSKQANAGNSEGHINLKMIMDPWFRQVGYPIVMATRENNAVTVQQKRFLLNPHEKATMPGKYPELGPWSIPLTYIHSAWSEISSLQWTWFSQSTKTFDLTGISKTDWFLLNVNQTGYYRVNYDADNWRKLIEQLNMDHTTISIQNRAALVDDVLNIAQSQDISVNTSLQLLEYLTIEMDYAPWQAAESAIKYIDNMLKRTEAYQDFRRMMTDVIKPMYSRLGWSLTTQNIVQFHNAALATRFACYYGNSECILEAQKKFSEWLNDRKTNFLIADVRQTVLCHGLMYGNSGEDWETVFSLLVNATDGPYSDDLKYGLACSGLPWKLQSYMAKYMQSEDLVDVVNDVRDASILGYYLAWDYVVSNFDEMKSSIGEDNAYGIIWSFADSMNTQADREKYEDFGNRYHDMSNDHAIQFYKGLQQINTNIEWMAKNYDDVVMYLKDRT</sequence>
<evidence type="ECO:0000256" key="8">
    <source>
        <dbReference type="ARBA" id="ARBA00022475"/>
    </source>
</evidence>
<dbReference type="SUPFAM" id="SSF55486">
    <property type="entry name" value="Metalloproteases ('zincins'), catalytic domain"/>
    <property type="match status" value="1"/>
</dbReference>
<dbReference type="Pfam" id="PF17900">
    <property type="entry name" value="Peptidase_M1_N"/>
    <property type="match status" value="1"/>
</dbReference>
<keyword evidence="9" id="KW-0645">Protease</keyword>
<keyword evidence="13" id="KW-0862">Zinc</keyword>
<dbReference type="EC" id="3.4.11.7" evidence="6"/>
<evidence type="ECO:0000259" key="24">
    <source>
        <dbReference type="Pfam" id="PF17900"/>
    </source>
</evidence>
<keyword evidence="12" id="KW-0378">Hydrolase</keyword>
<keyword evidence="10 21" id="KW-0812">Transmembrane</keyword>
<dbReference type="SUPFAM" id="SSF63737">
    <property type="entry name" value="Leukotriene A4 hydrolase N-terminal domain"/>
    <property type="match status" value="1"/>
</dbReference>
<keyword evidence="16 21" id="KW-1133">Transmembrane helix</keyword>
<evidence type="ECO:0000256" key="4">
    <source>
        <dbReference type="ARBA" id="ARBA00010136"/>
    </source>
</evidence>
<dbReference type="InterPro" id="IPR045357">
    <property type="entry name" value="Aminopeptidase_N-like_N"/>
</dbReference>
<comment type="subcellular location">
    <subcellularLocation>
        <location evidence="3">Cell membrane</location>
        <topology evidence="3">Single-pass type II membrane protein</topology>
    </subcellularLocation>
</comment>
<keyword evidence="20" id="KW-0325">Glycoprotein</keyword>
<comment type="subunit">
    <text evidence="5">Homodimer; disulfide-linked.</text>
</comment>
<dbReference type="RefSeq" id="XP_006812586.1">
    <property type="nucleotide sequence ID" value="XM_006812523.1"/>
</dbReference>
<evidence type="ECO:0000256" key="3">
    <source>
        <dbReference type="ARBA" id="ARBA00004401"/>
    </source>
</evidence>
<evidence type="ECO:0000256" key="6">
    <source>
        <dbReference type="ARBA" id="ARBA00012567"/>
    </source>
</evidence>
<evidence type="ECO:0000313" key="25">
    <source>
        <dbReference type="Proteomes" id="UP000694865"/>
    </source>
</evidence>
<organism evidence="25 26">
    <name type="scientific">Saccoglossus kowalevskii</name>
    <name type="common">Acorn worm</name>
    <dbReference type="NCBI Taxonomy" id="10224"/>
    <lineage>
        <taxon>Eukaryota</taxon>
        <taxon>Metazoa</taxon>
        <taxon>Hemichordata</taxon>
        <taxon>Enteropneusta</taxon>
        <taxon>Harrimaniidae</taxon>
        <taxon>Saccoglossus</taxon>
    </lineage>
</organism>
<evidence type="ECO:0000256" key="18">
    <source>
        <dbReference type="ARBA" id="ARBA00023136"/>
    </source>
</evidence>
<evidence type="ECO:0000256" key="1">
    <source>
        <dbReference type="ARBA" id="ARBA00001703"/>
    </source>
</evidence>
<dbReference type="InterPro" id="IPR014782">
    <property type="entry name" value="Peptidase_M1_dom"/>
</dbReference>
<evidence type="ECO:0000256" key="13">
    <source>
        <dbReference type="ARBA" id="ARBA00022833"/>
    </source>
</evidence>
<keyword evidence="25" id="KW-1185">Reference proteome</keyword>
<evidence type="ECO:0000256" key="21">
    <source>
        <dbReference type="SAM" id="Phobius"/>
    </source>
</evidence>
<dbReference type="GeneID" id="102801996"/>
<evidence type="ECO:0000256" key="15">
    <source>
        <dbReference type="ARBA" id="ARBA00022968"/>
    </source>
</evidence>
<feature type="domain" description="Aminopeptidase N-like N-terminal" evidence="24">
    <location>
        <begin position="128"/>
        <end position="326"/>
    </location>
</feature>
<evidence type="ECO:0000313" key="26">
    <source>
        <dbReference type="RefSeq" id="XP_006812586.1"/>
    </source>
</evidence>
<evidence type="ECO:0000256" key="9">
    <source>
        <dbReference type="ARBA" id="ARBA00022670"/>
    </source>
</evidence>
<evidence type="ECO:0000256" key="20">
    <source>
        <dbReference type="ARBA" id="ARBA00023180"/>
    </source>
</evidence>